<proteinExistence type="predicted"/>
<reference evidence="1" key="1">
    <citation type="submission" date="2014-11" db="EMBL/GenBank/DDBJ databases">
        <authorList>
            <person name="Amaro Gonzalez C."/>
        </authorList>
    </citation>
    <scope>NUCLEOTIDE SEQUENCE</scope>
</reference>
<accession>A0A0E9V9A6</accession>
<evidence type="ECO:0000313" key="1">
    <source>
        <dbReference type="EMBL" id="JAH74699.1"/>
    </source>
</evidence>
<protein>
    <submittedName>
        <fullName evidence="1">Uncharacterized protein</fullName>
    </submittedName>
</protein>
<name>A0A0E9V9A6_ANGAN</name>
<organism evidence="1">
    <name type="scientific">Anguilla anguilla</name>
    <name type="common">European freshwater eel</name>
    <name type="synonym">Muraena anguilla</name>
    <dbReference type="NCBI Taxonomy" id="7936"/>
    <lineage>
        <taxon>Eukaryota</taxon>
        <taxon>Metazoa</taxon>
        <taxon>Chordata</taxon>
        <taxon>Craniata</taxon>
        <taxon>Vertebrata</taxon>
        <taxon>Euteleostomi</taxon>
        <taxon>Actinopterygii</taxon>
        <taxon>Neopterygii</taxon>
        <taxon>Teleostei</taxon>
        <taxon>Anguilliformes</taxon>
        <taxon>Anguillidae</taxon>
        <taxon>Anguilla</taxon>
    </lineage>
</organism>
<sequence length="36" mass="4107">MLTQCKALMFHKVNYAVMIQKIKHGESIVSIPFATQ</sequence>
<reference evidence="1" key="2">
    <citation type="journal article" date="2015" name="Fish Shellfish Immunol.">
        <title>Early steps in the European eel (Anguilla anguilla)-Vibrio vulnificus interaction in the gills: Role of the RtxA13 toxin.</title>
        <authorList>
            <person name="Callol A."/>
            <person name="Pajuelo D."/>
            <person name="Ebbesson L."/>
            <person name="Teles M."/>
            <person name="MacKenzie S."/>
            <person name="Amaro C."/>
        </authorList>
    </citation>
    <scope>NUCLEOTIDE SEQUENCE</scope>
</reference>
<dbReference type="EMBL" id="GBXM01033878">
    <property type="protein sequence ID" value="JAH74699.1"/>
    <property type="molecule type" value="Transcribed_RNA"/>
</dbReference>
<dbReference type="AlphaFoldDB" id="A0A0E9V9A6"/>